<keyword evidence="1" id="KW-0812">Transmembrane</keyword>
<proteinExistence type="predicted"/>
<reference evidence="2" key="2">
    <citation type="submission" date="2023-10" db="EMBL/GenBank/DDBJ databases">
        <authorList>
            <person name="Choi B."/>
        </authorList>
    </citation>
    <scope>NUCLEOTIDE SEQUENCE</scope>
    <source>
        <strain evidence="2">UMB0763</strain>
    </source>
</reference>
<gene>
    <name evidence="2" type="ORF">CYJ47_10635</name>
</gene>
<dbReference type="AlphaFoldDB" id="A0AAF0YQT1"/>
<name>A0AAF0YQT1_9CORY</name>
<evidence type="ECO:0000313" key="2">
    <source>
        <dbReference type="EMBL" id="WOT01712.1"/>
    </source>
</evidence>
<keyword evidence="1" id="KW-0472">Membrane</keyword>
<feature type="transmembrane region" description="Helical" evidence="1">
    <location>
        <begin position="105"/>
        <end position="127"/>
    </location>
</feature>
<evidence type="ECO:0000313" key="3">
    <source>
        <dbReference type="Proteomes" id="UP000234560"/>
    </source>
</evidence>
<feature type="transmembrane region" description="Helical" evidence="1">
    <location>
        <begin position="133"/>
        <end position="155"/>
    </location>
</feature>
<dbReference type="KEGG" id="cpyr:CYJ47_10635"/>
<feature type="transmembrane region" description="Helical" evidence="1">
    <location>
        <begin position="12"/>
        <end position="33"/>
    </location>
</feature>
<evidence type="ECO:0000256" key="1">
    <source>
        <dbReference type="SAM" id="Phobius"/>
    </source>
</evidence>
<organism evidence="2 3">
    <name type="scientific">Corynebacterium pyruviciproducens</name>
    <dbReference type="NCBI Taxonomy" id="598660"/>
    <lineage>
        <taxon>Bacteria</taxon>
        <taxon>Bacillati</taxon>
        <taxon>Actinomycetota</taxon>
        <taxon>Actinomycetes</taxon>
        <taxon>Mycobacteriales</taxon>
        <taxon>Corynebacteriaceae</taxon>
        <taxon>Corynebacterium</taxon>
    </lineage>
</organism>
<accession>A0AAF0YQT1</accession>
<keyword evidence="1" id="KW-1133">Transmembrane helix</keyword>
<protein>
    <submittedName>
        <fullName evidence="2">Uncharacterized protein</fullName>
    </submittedName>
</protein>
<feature type="transmembrane region" description="Helical" evidence="1">
    <location>
        <begin position="69"/>
        <end position="93"/>
    </location>
</feature>
<dbReference type="Proteomes" id="UP000234560">
    <property type="component" value="Chromosome"/>
</dbReference>
<sequence>MTQTEEQTIPTTVSYALRCWLVLAIFKALGLILQGVAGTYPQSAAREALGEAKVPEGIDPGTYVTLAGYMGLVFNVAFGLLFAGLILFFAYRVKQGKKQAFSANFTLQLFSGILIIDAVMGVSVAGALGVPTWLTLVIGWAHIVVIVAAATGIYFSSRQETRSYVEKNRVKED</sequence>
<dbReference type="RefSeq" id="WP_016459036.1">
    <property type="nucleotide sequence ID" value="NZ_CAMIHY010000001.1"/>
</dbReference>
<reference evidence="2" key="1">
    <citation type="submission" date="2017-12" db="EMBL/GenBank/DDBJ databases">
        <authorList>
            <person name="Thomas-White K."/>
            <person name="Wolfe A.J."/>
        </authorList>
    </citation>
    <scope>NUCLEOTIDE SEQUENCE</scope>
    <source>
        <strain evidence="2">UMB0763</strain>
    </source>
</reference>
<dbReference type="EMBL" id="CP136958">
    <property type="protein sequence ID" value="WOT01712.1"/>
    <property type="molecule type" value="Genomic_DNA"/>
</dbReference>